<feature type="compositionally biased region" description="Polar residues" evidence="1">
    <location>
        <begin position="302"/>
        <end position="317"/>
    </location>
</feature>
<accession>A0A9N9A7L7</accession>
<evidence type="ECO:0000313" key="3">
    <source>
        <dbReference type="Proteomes" id="UP000789342"/>
    </source>
</evidence>
<organism evidence="2 3">
    <name type="scientific">Acaulospora morrowiae</name>
    <dbReference type="NCBI Taxonomy" id="94023"/>
    <lineage>
        <taxon>Eukaryota</taxon>
        <taxon>Fungi</taxon>
        <taxon>Fungi incertae sedis</taxon>
        <taxon>Mucoromycota</taxon>
        <taxon>Glomeromycotina</taxon>
        <taxon>Glomeromycetes</taxon>
        <taxon>Diversisporales</taxon>
        <taxon>Acaulosporaceae</taxon>
        <taxon>Acaulospora</taxon>
    </lineage>
</organism>
<proteinExistence type="predicted"/>
<dbReference type="Proteomes" id="UP000789342">
    <property type="component" value="Unassembled WGS sequence"/>
</dbReference>
<dbReference type="AlphaFoldDB" id="A0A9N9A7L7"/>
<feature type="compositionally biased region" description="Polar residues" evidence="1">
    <location>
        <begin position="371"/>
        <end position="402"/>
    </location>
</feature>
<comment type="caution">
    <text evidence="2">The sequence shown here is derived from an EMBL/GenBank/DDBJ whole genome shotgun (WGS) entry which is preliminary data.</text>
</comment>
<dbReference type="OrthoDB" id="2415992at2759"/>
<sequence length="447" mass="49502">MPVKTTSLSIKALPLEAVSNAAQILSPSAILPTTSLFSLQITTLSDPNLKRTYKISVKQSNLLMQKSTLFYGLSTEYTRLASYSSLNYEETSKQKLAEEADGLPMLCIEAPVNPVNGLALVDAFLDWLYTAADMRDTLTSSLASKIRSHQDFFSLLNFSTLLDLYEPYRTAVDEILVYYYFGLSAEERRIGILSDEQFVEGLVPGRFVKRLAEAVSEDAAKEIIGSFFRGKQMSNVKKEEWEEFDDASSTDNDELEWINSHKHVTRSIPDTPLTAPLDYAEPPTPMGSAYFCISAPPPTSCTPKIQQNLSRSPQTPNAGFKQFPYSRPPPNTPKTPDSMEYGRCRDITPTGVSSDKAMTPSTSPLAPPNTPNTSTSIEGTNTLLSPTSYLVPPNTSTTPKCRCASPSTPTIVISDSDFEQFSSDKNYSFIRRELFNNALSKMRKRTV</sequence>
<evidence type="ECO:0000313" key="2">
    <source>
        <dbReference type="EMBL" id="CAG8519527.1"/>
    </source>
</evidence>
<reference evidence="2" key="1">
    <citation type="submission" date="2021-06" db="EMBL/GenBank/DDBJ databases">
        <authorList>
            <person name="Kallberg Y."/>
            <person name="Tangrot J."/>
            <person name="Rosling A."/>
        </authorList>
    </citation>
    <scope>NUCLEOTIDE SEQUENCE</scope>
    <source>
        <strain evidence="2">CL551</strain>
    </source>
</reference>
<name>A0A9N9A7L7_9GLOM</name>
<evidence type="ECO:0000256" key="1">
    <source>
        <dbReference type="SAM" id="MobiDB-lite"/>
    </source>
</evidence>
<keyword evidence="3" id="KW-1185">Reference proteome</keyword>
<feature type="region of interest" description="Disordered" evidence="1">
    <location>
        <begin position="302"/>
        <end position="402"/>
    </location>
</feature>
<protein>
    <submittedName>
        <fullName evidence="2">18327_t:CDS:1</fullName>
    </submittedName>
</protein>
<gene>
    <name evidence="2" type="ORF">AMORRO_LOCUS4131</name>
</gene>
<dbReference type="EMBL" id="CAJVPV010002162">
    <property type="protein sequence ID" value="CAG8519527.1"/>
    <property type="molecule type" value="Genomic_DNA"/>
</dbReference>